<dbReference type="Gene3D" id="2.40.10.10">
    <property type="entry name" value="Trypsin-like serine proteases"/>
    <property type="match status" value="2"/>
</dbReference>
<comment type="caution">
    <text evidence="7">The sequence shown here is derived from an EMBL/GenBank/DDBJ whole genome shotgun (WGS) entry which is preliminary data.</text>
</comment>
<evidence type="ECO:0000256" key="5">
    <source>
        <dbReference type="ARBA" id="ARBA00023157"/>
    </source>
</evidence>
<feature type="chain" id="PRO_5030966555" evidence="6">
    <location>
        <begin position="30"/>
        <end position="224"/>
    </location>
</feature>
<evidence type="ECO:0000256" key="4">
    <source>
        <dbReference type="ARBA" id="ARBA00022825"/>
    </source>
</evidence>
<keyword evidence="6" id="KW-0732">Signal</keyword>
<dbReference type="GO" id="GO:0004252">
    <property type="term" value="F:serine-type endopeptidase activity"/>
    <property type="evidence" value="ECO:0007669"/>
    <property type="project" value="InterPro"/>
</dbReference>
<organism evidence="7 8">
    <name type="scientific">Nocardia transvalensis</name>
    <dbReference type="NCBI Taxonomy" id="37333"/>
    <lineage>
        <taxon>Bacteria</taxon>
        <taxon>Bacillati</taxon>
        <taxon>Actinomycetota</taxon>
        <taxon>Actinomycetes</taxon>
        <taxon>Mycobacteriales</taxon>
        <taxon>Nocardiaceae</taxon>
        <taxon>Nocardia</taxon>
    </lineage>
</organism>
<evidence type="ECO:0000256" key="3">
    <source>
        <dbReference type="ARBA" id="ARBA00022801"/>
    </source>
</evidence>
<evidence type="ECO:0000313" key="8">
    <source>
        <dbReference type="Proteomes" id="UP000540412"/>
    </source>
</evidence>
<accession>A0A7W9PAL1</accession>
<comment type="similarity">
    <text evidence="1">Belongs to the peptidase S1 family.</text>
</comment>
<dbReference type="InterPro" id="IPR043504">
    <property type="entry name" value="Peptidase_S1_PA_chymotrypsin"/>
</dbReference>
<dbReference type="PRINTS" id="PR00861">
    <property type="entry name" value="ALYTICPTASE"/>
</dbReference>
<name>A0A7W9PAL1_9NOCA</name>
<dbReference type="GO" id="GO:0006508">
    <property type="term" value="P:proteolysis"/>
    <property type="evidence" value="ECO:0007669"/>
    <property type="project" value="UniProtKB-KW"/>
</dbReference>
<dbReference type="Proteomes" id="UP000540412">
    <property type="component" value="Unassembled WGS sequence"/>
</dbReference>
<keyword evidence="4" id="KW-0720">Serine protease</keyword>
<protein>
    <submittedName>
        <fullName evidence="7">Uncharacterized protein</fullName>
    </submittedName>
</protein>
<evidence type="ECO:0000256" key="1">
    <source>
        <dbReference type="ARBA" id="ARBA00007664"/>
    </source>
</evidence>
<feature type="signal peptide" evidence="6">
    <location>
        <begin position="1"/>
        <end position="29"/>
    </location>
</feature>
<dbReference type="SUPFAM" id="SSF50494">
    <property type="entry name" value="Trypsin-like serine proteases"/>
    <property type="match status" value="1"/>
</dbReference>
<dbReference type="EMBL" id="JACHIT010000001">
    <property type="protein sequence ID" value="MBB5912430.1"/>
    <property type="molecule type" value="Genomic_DNA"/>
</dbReference>
<sequence>MRNPGSRIALLCAAILTAALTAVAPAADAAPRVAVYPGMAVHTGDEQCSVALTGHIGGTGYAVTAGHCFEAGARVYADTNALIGIFESGVPDGAADALGVALIRLTDEVSAVATTGRLSITAVDTDPVVGQRVCKTGARTGTTCGTIRDAAATHLLTTFAVDHGDSGGVVYTEVRSGAAVFVGMVVGMGNDFALVEPAAYLTDLIRRRGPAGADRFSWDITDSR</sequence>
<evidence type="ECO:0000256" key="2">
    <source>
        <dbReference type="ARBA" id="ARBA00022670"/>
    </source>
</evidence>
<proteinExistence type="inferred from homology"/>
<reference evidence="7 8" key="1">
    <citation type="submission" date="2020-08" db="EMBL/GenBank/DDBJ databases">
        <title>Sequencing the genomes of 1000 actinobacteria strains.</title>
        <authorList>
            <person name="Klenk H.-P."/>
        </authorList>
    </citation>
    <scope>NUCLEOTIDE SEQUENCE [LARGE SCALE GENOMIC DNA]</scope>
    <source>
        <strain evidence="7 8">DSM 43582</strain>
    </source>
</reference>
<evidence type="ECO:0000313" key="7">
    <source>
        <dbReference type="EMBL" id="MBB5912430.1"/>
    </source>
</evidence>
<keyword evidence="8" id="KW-1185">Reference proteome</keyword>
<gene>
    <name evidence="7" type="ORF">BJY24_001297</name>
</gene>
<dbReference type="AlphaFoldDB" id="A0A7W9PAL1"/>
<keyword evidence="5" id="KW-1015">Disulfide bond</keyword>
<evidence type="ECO:0000256" key="6">
    <source>
        <dbReference type="SAM" id="SignalP"/>
    </source>
</evidence>
<keyword evidence="2" id="KW-0645">Protease</keyword>
<dbReference type="InterPro" id="IPR001316">
    <property type="entry name" value="Pept_S1A_streptogrisin"/>
</dbReference>
<dbReference type="RefSeq" id="WP_040750302.1">
    <property type="nucleotide sequence ID" value="NZ_JACHIT010000001.1"/>
</dbReference>
<dbReference type="InterPro" id="IPR009003">
    <property type="entry name" value="Peptidase_S1_PA"/>
</dbReference>
<keyword evidence="3" id="KW-0378">Hydrolase</keyword>